<sequence length="164" mass="19691">MEKFIDTADRAQQGFKFEQDSRKAEVRDRPEGEISNTYYNNQNYFLEEINKFIDSVYQKQNHKPFQITFDYGVIYEEKNTDKNGHLSTSYDYILPQEARTQKHIPKSKITEQDIEEYKEYVKSEIIEMQNFNLDNRKQRFVAIYSMMIKTFALSQFRVGSSRMN</sequence>
<reference evidence="1 2" key="1">
    <citation type="submission" date="2019-03" db="EMBL/GenBank/DDBJ databases">
        <title>Single cell metagenomics reveals metabolic interactions within the superorganism composed of flagellate Streblomastix strix and complex community of Bacteroidetes bacteria on its surface.</title>
        <authorList>
            <person name="Treitli S.C."/>
            <person name="Kolisko M."/>
            <person name="Husnik F."/>
            <person name="Keeling P."/>
            <person name="Hampl V."/>
        </authorList>
    </citation>
    <scope>NUCLEOTIDE SEQUENCE [LARGE SCALE GENOMIC DNA]</scope>
    <source>
        <strain evidence="1">ST1C</strain>
    </source>
</reference>
<dbReference type="EMBL" id="SNRW01006681">
    <property type="protein sequence ID" value="KAA6382621.1"/>
    <property type="molecule type" value="Genomic_DNA"/>
</dbReference>
<proteinExistence type="predicted"/>
<dbReference type="AlphaFoldDB" id="A0A5J4VJ87"/>
<name>A0A5J4VJ87_9EUKA</name>
<evidence type="ECO:0000313" key="1">
    <source>
        <dbReference type="EMBL" id="KAA6382621.1"/>
    </source>
</evidence>
<gene>
    <name evidence="1" type="ORF">EZS28_021852</name>
</gene>
<organism evidence="1 2">
    <name type="scientific">Streblomastix strix</name>
    <dbReference type="NCBI Taxonomy" id="222440"/>
    <lineage>
        <taxon>Eukaryota</taxon>
        <taxon>Metamonada</taxon>
        <taxon>Preaxostyla</taxon>
        <taxon>Oxymonadida</taxon>
        <taxon>Streblomastigidae</taxon>
        <taxon>Streblomastix</taxon>
    </lineage>
</organism>
<protein>
    <submittedName>
        <fullName evidence="1">Uncharacterized protein</fullName>
    </submittedName>
</protein>
<dbReference type="Proteomes" id="UP000324800">
    <property type="component" value="Unassembled WGS sequence"/>
</dbReference>
<evidence type="ECO:0000313" key="2">
    <source>
        <dbReference type="Proteomes" id="UP000324800"/>
    </source>
</evidence>
<accession>A0A5J4VJ87</accession>
<comment type="caution">
    <text evidence="1">The sequence shown here is derived from an EMBL/GenBank/DDBJ whole genome shotgun (WGS) entry which is preliminary data.</text>
</comment>